<feature type="compositionally biased region" description="Polar residues" evidence="1">
    <location>
        <begin position="32"/>
        <end position="62"/>
    </location>
</feature>
<comment type="caution">
    <text evidence="3">The sequence shown here is derived from an EMBL/GenBank/DDBJ whole genome shotgun (WGS) entry which is preliminary data.</text>
</comment>
<reference evidence="4" key="1">
    <citation type="journal article" date="2019" name="Int. J. Syst. Evol. Microbiol.">
        <title>The Global Catalogue of Microorganisms (GCM) 10K type strain sequencing project: providing services to taxonomists for standard genome sequencing and annotation.</title>
        <authorList>
            <consortium name="The Broad Institute Genomics Platform"/>
            <consortium name="The Broad Institute Genome Sequencing Center for Infectious Disease"/>
            <person name="Wu L."/>
            <person name="Ma J."/>
        </authorList>
    </citation>
    <scope>NUCLEOTIDE SEQUENCE [LARGE SCALE GENOMIC DNA]</scope>
    <source>
        <strain evidence="4">JCM 17810</strain>
    </source>
</reference>
<dbReference type="InterPro" id="IPR050245">
    <property type="entry name" value="PrsA_foldase"/>
</dbReference>
<sequence>MRRRIALTIGAALAAFGLAACGGDQGNDGAASPSTSPSTEQGTGAPSEQGTAAQGDQGQMPQPNLDGIPQTVAEVNGEQITKEDFVASYQARFQQAAMQAQQSGQPVDQQQLKQQTVESMVGTELLTQEADNRGYEVTQQQLDQALNEVVQASGLGSPDELMKAMEEQGMGEDEVMSQLETQVEVDRLVGEEAGDTAPSEQEMRQLYDQMAAQQQSSGQGQGQQMPSFEEAKPQLEQQIQSQKESEAARALVTELRESGDVTVNL</sequence>
<dbReference type="Proteomes" id="UP001500622">
    <property type="component" value="Unassembled WGS sequence"/>
</dbReference>
<dbReference type="SUPFAM" id="SSF109998">
    <property type="entry name" value="Triger factor/SurA peptide-binding domain-like"/>
    <property type="match status" value="1"/>
</dbReference>
<evidence type="ECO:0000313" key="4">
    <source>
        <dbReference type="Proteomes" id="UP001500622"/>
    </source>
</evidence>
<gene>
    <name evidence="3" type="ORF">GCM10023169_15890</name>
</gene>
<proteinExistence type="predicted"/>
<evidence type="ECO:0000256" key="1">
    <source>
        <dbReference type="SAM" id="MobiDB-lite"/>
    </source>
</evidence>
<organism evidence="3 4">
    <name type="scientific">Georgenia halophila</name>
    <dbReference type="NCBI Taxonomy" id="620889"/>
    <lineage>
        <taxon>Bacteria</taxon>
        <taxon>Bacillati</taxon>
        <taxon>Actinomycetota</taxon>
        <taxon>Actinomycetes</taxon>
        <taxon>Micrococcales</taxon>
        <taxon>Bogoriellaceae</taxon>
        <taxon>Georgenia</taxon>
    </lineage>
</organism>
<feature type="chain" id="PRO_5046889755" evidence="2">
    <location>
        <begin position="23"/>
        <end position="265"/>
    </location>
</feature>
<dbReference type="InterPro" id="IPR027304">
    <property type="entry name" value="Trigger_fact/SurA_dom_sf"/>
</dbReference>
<protein>
    <submittedName>
        <fullName evidence="3">SurA N-terminal domain-containing protein</fullName>
    </submittedName>
</protein>
<feature type="region of interest" description="Disordered" evidence="1">
    <location>
        <begin position="189"/>
        <end position="265"/>
    </location>
</feature>
<dbReference type="PANTHER" id="PTHR47245:SF2">
    <property type="entry name" value="PEPTIDYL-PROLYL CIS-TRANS ISOMERASE HP_0175-RELATED"/>
    <property type="match status" value="1"/>
</dbReference>
<feature type="region of interest" description="Disordered" evidence="1">
    <location>
        <begin position="23"/>
        <end position="69"/>
    </location>
</feature>
<name>A0ABP8L4Q4_9MICO</name>
<feature type="signal peptide" evidence="2">
    <location>
        <begin position="1"/>
        <end position="22"/>
    </location>
</feature>
<dbReference type="PROSITE" id="PS51257">
    <property type="entry name" value="PROKAR_LIPOPROTEIN"/>
    <property type="match status" value="1"/>
</dbReference>
<evidence type="ECO:0000313" key="3">
    <source>
        <dbReference type="EMBL" id="GAA4422050.1"/>
    </source>
</evidence>
<dbReference type="PANTHER" id="PTHR47245">
    <property type="entry name" value="PEPTIDYLPROLYL ISOMERASE"/>
    <property type="match status" value="1"/>
</dbReference>
<feature type="compositionally biased region" description="Low complexity" evidence="1">
    <location>
        <begin position="209"/>
        <end position="225"/>
    </location>
</feature>
<keyword evidence="2" id="KW-0732">Signal</keyword>
<dbReference type="Pfam" id="PF13624">
    <property type="entry name" value="SurA_N_3"/>
    <property type="match status" value="1"/>
</dbReference>
<dbReference type="EMBL" id="BAABGN010000006">
    <property type="protein sequence ID" value="GAA4422050.1"/>
    <property type="molecule type" value="Genomic_DNA"/>
</dbReference>
<accession>A0ABP8L4Q4</accession>
<dbReference type="RefSeq" id="WP_345215714.1">
    <property type="nucleotide sequence ID" value="NZ_BAABGN010000006.1"/>
</dbReference>
<keyword evidence="4" id="KW-1185">Reference proteome</keyword>
<evidence type="ECO:0000256" key="2">
    <source>
        <dbReference type="SAM" id="SignalP"/>
    </source>
</evidence>
<dbReference type="Gene3D" id="1.10.4030.10">
    <property type="entry name" value="Porin chaperone SurA, peptide-binding domain"/>
    <property type="match status" value="1"/>
</dbReference>